<dbReference type="PROSITE" id="PS50181">
    <property type="entry name" value="FBOX"/>
    <property type="match status" value="1"/>
</dbReference>
<dbReference type="EMBL" id="ML996364">
    <property type="protein sequence ID" value="KAF2726996.1"/>
    <property type="molecule type" value="Genomic_DNA"/>
</dbReference>
<comment type="caution">
    <text evidence="2">The sequence shown here is derived from an EMBL/GenBank/DDBJ whole genome shotgun (WGS) entry which is preliminary data.</text>
</comment>
<evidence type="ECO:0000313" key="3">
    <source>
        <dbReference type="Proteomes" id="UP000799444"/>
    </source>
</evidence>
<dbReference type="InterPro" id="IPR001810">
    <property type="entry name" value="F-box_dom"/>
</dbReference>
<reference evidence="2" key="1">
    <citation type="journal article" date="2020" name="Stud. Mycol.">
        <title>101 Dothideomycetes genomes: a test case for predicting lifestyles and emergence of pathogens.</title>
        <authorList>
            <person name="Haridas S."/>
            <person name="Albert R."/>
            <person name="Binder M."/>
            <person name="Bloem J."/>
            <person name="Labutti K."/>
            <person name="Salamov A."/>
            <person name="Andreopoulos B."/>
            <person name="Baker S."/>
            <person name="Barry K."/>
            <person name="Bills G."/>
            <person name="Bluhm B."/>
            <person name="Cannon C."/>
            <person name="Castanera R."/>
            <person name="Culley D."/>
            <person name="Daum C."/>
            <person name="Ezra D."/>
            <person name="Gonzalez J."/>
            <person name="Henrissat B."/>
            <person name="Kuo A."/>
            <person name="Liang C."/>
            <person name="Lipzen A."/>
            <person name="Lutzoni F."/>
            <person name="Magnuson J."/>
            <person name="Mondo S."/>
            <person name="Nolan M."/>
            <person name="Ohm R."/>
            <person name="Pangilinan J."/>
            <person name="Park H.-J."/>
            <person name="Ramirez L."/>
            <person name="Alfaro M."/>
            <person name="Sun H."/>
            <person name="Tritt A."/>
            <person name="Yoshinaga Y."/>
            <person name="Zwiers L.-H."/>
            <person name="Turgeon B."/>
            <person name="Goodwin S."/>
            <person name="Spatafora J."/>
            <person name="Crous P."/>
            <person name="Grigoriev I."/>
        </authorList>
    </citation>
    <scope>NUCLEOTIDE SEQUENCE</scope>
    <source>
        <strain evidence="2">CBS 125425</strain>
    </source>
</reference>
<dbReference type="SUPFAM" id="SSF81383">
    <property type="entry name" value="F-box domain"/>
    <property type="match status" value="1"/>
</dbReference>
<dbReference type="CDD" id="cd09917">
    <property type="entry name" value="F-box_SF"/>
    <property type="match status" value="1"/>
</dbReference>
<protein>
    <recommendedName>
        <fullName evidence="1">F-box domain-containing protein</fullName>
    </recommendedName>
</protein>
<gene>
    <name evidence="2" type="ORF">EJ04DRAFT_557650</name>
</gene>
<dbReference type="InterPro" id="IPR056021">
    <property type="entry name" value="DUF7600"/>
</dbReference>
<name>A0A9P4QLC0_9PLEO</name>
<dbReference type="AlphaFoldDB" id="A0A9P4QLC0"/>
<dbReference type="Pfam" id="PF24539">
    <property type="entry name" value="DUF7600"/>
    <property type="match status" value="1"/>
</dbReference>
<accession>A0A9P4QLC0</accession>
<keyword evidence="3" id="KW-1185">Reference proteome</keyword>
<sequence length="535" mass="60353">MLFLPCVGRTYGVTLDPMICCNVCGAKIRWGGGRGPTRTVEWMRDMRAIYVQGRVWLNPTLSRVGAKSVKNVDLRSLPLASLPHSTHRYGNISGYVIHESCFTLLEYVCSPDTVDIGILNLMLMSFGTDPSLLIINFGHTFGGYYSSGNIHNHNLYPVNIRGVSTPNSKLDKTDPLMDESLEIAICEAQKSANSHQSLTKPEKDTVRTTRKATNECFEDLPLEILELIFFNLNSRDVLHARIASRVLAAVQLTQAFWRSRFATGNDFEYFPEPLFCKERNSPLTPAQRSLFNNPKCVHDAMRDESCAFVVGHRKRIWSIIKPLSATLRSFGLHGQYSGSVEPCGNRLASVWQEELEWEMDSLWHCGHGELLDSVDQPFHFGCRPLFKRNVLLDSRVTSVKISLLPWYETTYITGLRFQLEDGSEVPLGYILEDREVSLSVEGGLRGFELAIGERGIHALNVGMQGWRMPHARVGDSFELKIKRIGEGHEVKEVKAYFDGMKLVYLGVPTYIHKPLGPYSLWKKAEEYMELLGAKG</sequence>
<evidence type="ECO:0000259" key="1">
    <source>
        <dbReference type="PROSITE" id="PS50181"/>
    </source>
</evidence>
<dbReference type="InterPro" id="IPR036047">
    <property type="entry name" value="F-box-like_dom_sf"/>
</dbReference>
<feature type="domain" description="F-box" evidence="1">
    <location>
        <begin position="214"/>
        <end position="260"/>
    </location>
</feature>
<organism evidence="2 3">
    <name type="scientific">Polyplosphaeria fusca</name>
    <dbReference type="NCBI Taxonomy" id="682080"/>
    <lineage>
        <taxon>Eukaryota</taxon>
        <taxon>Fungi</taxon>
        <taxon>Dikarya</taxon>
        <taxon>Ascomycota</taxon>
        <taxon>Pezizomycotina</taxon>
        <taxon>Dothideomycetes</taxon>
        <taxon>Pleosporomycetidae</taxon>
        <taxon>Pleosporales</taxon>
        <taxon>Tetraplosphaeriaceae</taxon>
        <taxon>Polyplosphaeria</taxon>
    </lineage>
</organism>
<dbReference type="Proteomes" id="UP000799444">
    <property type="component" value="Unassembled WGS sequence"/>
</dbReference>
<dbReference type="OrthoDB" id="3743754at2759"/>
<evidence type="ECO:0000313" key="2">
    <source>
        <dbReference type="EMBL" id="KAF2726996.1"/>
    </source>
</evidence>
<proteinExistence type="predicted"/>